<protein>
    <submittedName>
        <fullName evidence="2">Uncharacterized protein</fullName>
    </submittedName>
</protein>
<sequence>MEVLDVGNNEYGVIKAVEYGVRRITSYGIQKKKRGHGVAWRGEHQFPHQAGSCQFSSLARKCSKVASITAQRRKRLALSDGIDVLPTETGKGVAIAPSRTELGLDGPGRSAIEFHSAEQSLFFGRDDGHCARVQVRWIQKNKNVTQKSPESGIKNESNKRSRLIGKPEAGMIITQIVDFVRRQTKPVIPLALITHLVLPPQPQPRQHHDDARRDDEGQANRVRPRVGRGLAGDEGQRRHEGAGIAQADLGGARPRPLVMAGHVVAQPGPQRRQHHEAAAVEQEQGAVLRAGRDDVLLQQHRVSAHAEHLRQEAEHEAVAQAIRQHGRQPCQRRRHDVDGDGVCLRGGVGVAEPGDDRGHEGRRVGRRRHGKVDDNGAVDLPVGEDAPKRLAVQPVHARASAVFDNLARQEQFLLARREPSRLAGPVGDDEEQDDRQADRHDAFDDVDPPPRVQPSDDLEIADATAPENSLHIPGTKPASNKPRNTRSTISPGYVLTSPWPSVINPQQRLIPPSQKRGRTCLRTRLLGISKKMYGAILDQQGDVVVVSRHAQVLFEALQLGIADVNAVDEGSEEDDADGKDDRAASSSAPVPTDTNCTNTIHHPQEYIMILTATDTWSAGNHWTTTELNTGFICASIPVLKAPFTHILRRLDIRSGESYGYGYEYGHSKRKSYGFDKSTTSRHRFSIRHHHTGTAAGGGTADKTHSGSSEEYIIDKDNANGNGWPLADGALRRRRVLA</sequence>
<evidence type="ECO:0000313" key="2">
    <source>
        <dbReference type="EMBL" id="KKA23736.1"/>
    </source>
</evidence>
<dbReference type="Proteomes" id="UP000053958">
    <property type="component" value="Unassembled WGS sequence"/>
</dbReference>
<dbReference type="AlphaFoldDB" id="A0A0F4Z0X4"/>
<feature type="region of interest" description="Disordered" evidence="1">
    <location>
        <begin position="568"/>
        <end position="598"/>
    </location>
</feature>
<feature type="region of interest" description="Disordered" evidence="1">
    <location>
        <begin position="199"/>
        <end position="240"/>
    </location>
</feature>
<keyword evidence="3" id="KW-1185">Reference proteome</keyword>
<evidence type="ECO:0000313" key="3">
    <source>
        <dbReference type="Proteomes" id="UP000053958"/>
    </source>
</evidence>
<feature type="region of interest" description="Disordered" evidence="1">
    <location>
        <begin position="418"/>
        <end position="497"/>
    </location>
</feature>
<proteinExistence type="predicted"/>
<feature type="compositionally biased region" description="Acidic residues" evidence="1">
    <location>
        <begin position="569"/>
        <end position="578"/>
    </location>
</feature>
<accession>A0A0F4Z0X4</accession>
<feature type="compositionally biased region" description="Polar residues" evidence="1">
    <location>
        <begin position="477"/>
        <end position="490"/>
    </location>
</feature>
<gene>
    <name evidence="2" type="ORF">T310_2188</name>
</gene>
<evidence type="ECO:0000256" key="1">
    <source>
        <dbReference type="SAM" id="MobiDB-lite"/>
    </source>
</evidence>
<name>A0A0F4Z0X4_RASE3</name>
<feature type="compositionally biased region" description="Polar residues" evidence="1">
    <location>
        <begin position="584"/>
        <end position="598"/>
    </location>
</feature>
<reference evidence="2 3" key="1">
    <citation type="submission" date="2015-04" db="EMBL/GenBank/DDBJ databases">
        <authorList>
            <person name="Heijne W.H."/>
            <person name="Fedorova N.D."/>
            <person name="Nierman W.C."/>
            <person name="Vollebregt A.W."/>
            <person name="Zhao Z."/>
            <person name="Wu L."/>
            <person name="Kumar M."/>
            <person name="Stam H."/>
            <person name="van den Berg M.A."/>
            <person name="Pel H.J."/>
        </authorList>
    </citation>
    <scope>NUCLEOTIDE SEQUENCE [LARGE SCALE GENOMIC DNA]</scope>
    <source>
        <strain evidence="2 3">CBS 393.64</strain>
    </source>
</reference>
<feature type="compositionally biased region" description="Basic and acidic residues" evidence="1">
    <location>
        <begin position="354"/>
        <end position="363"/>
    </location>
</feature>
<dbReference type="EMBL" id="LASV01000087">
    <property type="protein sequence ID" value="KKA23736.1"/>
    <property type="molecule type" value="Genomic_DNA"/>
</dbReference>
<feature type="region of interest" description="Disordered" evidence="1">
    <location>
        <begin position="346"/>
        <end position="382"/>
    </location>
</feature>
<feature type="region of interest" description="Disordered" evidence="1">
    <location>
        <begin position="688"/>
        <end position="707"/>
    </location>
</feature>
<dbReference type="RefSeq" id="XP_013330348.1">
    <property type="nucleotide sequence ID" value="XM_013474894.1"/>
</dbReference>
<feature type="compositionally biased region" description="Basic and acidic residues" evidence="1">
    <location>
        <begin position="434"/>
        <end position="443"/>
    </location>
</feature>
<comment type="caution">
    <text evidence="2">The sequence shown here is derived from an EMBL/GenBank/DDBJ whole genome shotgun (WGS) entry which is preliminary data.</text>
</comment>
<dbReference type="GeneID" id="25314539"/>
<feature type="compositionally biased region" description="Basic and acidic residues" evidence="1">
    <location>
        <begin position="206"/>
        <end position="218"/>
    </location>
</feature>
<organism evidence="2 3">
    <name type="scientific">Rasamsonia emersonii (strain ATCC 16479 / CBS 393.64 / IMI 116815)</name>
    <dbReference type="NCBI Taxonomy" id="1408163"/>
    <lineage>
        <taxon>Eukaryota</taxon>
        <taxon>Fungi</taxon>
        <taxon>Dikarya</taxon>
        <taxon>Ascomycota</taxon>
        <taxon>Pezizomycotina</taxon>
        <taxon>Eurotiomycetes</taxon>
        <taxon>Eurotiomycetidae</taxon>
        <taxon>Eurotiales</taxon>
        <taxon>Trichocomaceae</taxon>
        <taxon>Rasamsonia</taxon>
    </lineage>
</organism>
<feature type="region of interest" description="Disordered" evidence="1">
    <location>
        <begin position="141"/>
        <end position="162"/>
    </location>
</feature>